<keyword evidence="5" id="KW-0029">Amino-acid transport</keyword>
<protein>
    <submittedName>
        <fullName evidence="10">ABC transporter permease subunit</fullName>
    </submittedName>
</protein>
<name>A0ABS9QD61_9HYPH</name>
<dbReference type="RefSeq" id="WP_239364325.1">
    <property type="nucleotide sequence ID" value="NZ_JAKREW010000007.1"/>
</dbReference>
<sequence length="208" mass="22751">MTETIIDIAVQLAPAFGTTLWLSLVSLVFAIVLSLCLATGLAARWRAVAWMIDVCINVPMVIKLFVCFYLIRIDANWCAVIAIVLHQSAFAASILYGGLKEVPHELEDAALTTGLSRTHTFFLIRLPVALRLVSPALVLQAVEIIKNSSTVSLIGVFDLTASVEAFQNRTFAYTHGFVAAAVAYAILTLPLMSLGWFWERGKLRGSPR</sequence>
<keyword evidence="8" id="KW-0813">Transport</keyword>
<dbReference type="Proteomes" id="UP001201701">
    <property type="component" value="Unassembled WGS sequence"/>
</dbReference>
<feature type="domain" description="ABC transmembrane type-1" evidence="9">
    <location>
        <begin position="16"/>
        <end position="195"/>
    </location>
</feature>
<evidence type="ECO:0000313" key="10">
    <source>
        <dbReference type="EMBL" id="MCG7505359.1"/>
    </source>
</evidence>
<keyword evidence="6 8" id="KW-1133">Transmembrane helix</keyword>
<evidence type="ECO:0000256" key="1">
    <source>
        <dbReference type="ARBA" id="ARBA00003159"/>
    </source>
</evidence>
<evidence type="ECO:0000256" key="6">
    <source>
        <dbReference type="ARBA" id="ARBA00022989"/>
    </source>
</evidence>
<dbReference type="PROSITE" id="PS50928">
    <property type="entry name" value="ABC_TM1"/>
    <property type="match status" value="1"/>
</dbReference>
<feature type="transmembrane region" description="Helical" evidence="8">
    <location>
        <begin position="177"/>
        <end position="198"/>
    </location>
</feature>
<dbReference type="PANTHER" id="PTHR30614">
    <property type="entry name" value="MEMBRANE COMPONENT OF AMINO ACID ABC TRANSPORTER"/>
    <property type="match status" value="1"/>
</dbReference>
<comment type="function">
    <text evidence="1">Part of the binding-protein-dependent transport system for glutamine; probably responsible for the translocation of the substrate across the membrane.</text>
</comment>
<evidence type="ECO:0000256" key="5">
    <source>
        <dbReference type="ARBA" id="ARBA00022970"/>
    </source>
</evidence>
<keyword evidence="4 8" id="KW-0812">Transmembrane</keyword>
<keyword evidence="7 8" id="KW-0472">Membrane</keyword>
<dbReference type="EMBL" id="JAKREW010000007">
    <property type="protein sequence ID" value="MCG7505359.1"/>
    <property type="molecule type" value="Genomic_DNA"/>
</dbReference>
<dbReference type="InterPro" id="IPR043429">
    <property type="entry name" value="ArtM/GltK/GlnP/TcyL/YhdX-like"/>
</dbReference>
<dbReference type="Gene3D" id="1.10.3720.10">
    <property type="entry name" value="MetI-like"/>
    <property type="match status" value="1"/>
</dbReference>
<dbReference type="SUPFAM" id="SSF161098">
    <property type="entry name" value="MetI-like"/>
    <property type="match status" value="1"/>
</dbReference>
<comment type="subcellular location">
    <subcellularLocation>
        <location evidence="2 8">Cell membrane</location>
        <topology evidence="2 8">Multi-pass membrane protein</topology>
    </subcellularLocation>
</comment>
<reference evidence="10 11" key="1">
    <citation type="submission" date="2022-02" db="EMBL/GenBank/DDBJ databases">
        <title>Draft genome sequence of Mezorhizobium retamae strain IRAMC:0171 isolated from Retama raetam nodules.</title>
        <authorList>
            <person name="Bengaied R."/>
            <person name="Sbissi I."/>
            <person name="Huber K."/>
            <person name="Ghodbane F."/>
            <person name="Nouioui I."/>
            <person name="Tarhouni M."/>
            <person name="Gtari M."/>
        </authorList>
    </citation>
    <scope>NUCLEOTIDE SEQUENCE [LARGE SCALE GENOMIC DNA]</scope>
    <source>
        <strain evidence="10 11">IRAMC:0171</strain>
    </source>
</reference>
<dbReference type="InterPro" id="IPR035906">
    <property type="entry name" value="MetI-like_sf"/>
</dbReference>
<feature type="transmembrane region" description="Helical" evidence="8">
    <location>
        <begin position="50"/>
        <end position="71"/>
    </location>
</feature>
<evidence type="ECO:0000256" key="3">
    <source>
        <dbReference type="ARBA" id="ARBA00010072"/>
    </source>
</evidence>
<comment type="similarity">
    <text evidence="3">Belongs to the binding-protein-dependent transport system permease family. HisMQ subfamily.</text>
</comment>
<evidence type="ECO:0000256" key="8">
    <source>
        <dbReference type="RuleBase" id="RU363032"/>
    </source>
</evidence>
<evidence type="ECO:0000259" key="9">
    <source>
        <dbReference type="PROSITE" id="PS50928"/>
    </source>
</evidence>
<accession>A0ABS9QD61</accession>
<dbReference type="CDD" id="cd06261">
    <property type="entry name" value="TM_PBP2"/>
    <property type="match status" value="1"/>
</dbReference>
<dbReference type="Pfam" id="PF00528">
    <property type="entry name" value="BPD_transp_1"/>
    <property type="match status" value="1"/>
</dbReference>
<feature type="transmembrane region" description="Helical" evidence="8">
    <location>
        <begin position="20"/>
        <end position="43"/>
    </location>
</feature>
<comment type="caution">
    <text evidence="10">The sequence shown here is derived from an EMBL/GenBank/DDBJ whole genome shotgun (WGS) entry which is preliminary data.</text>
</comment>
<evidence type="ECO:0000256" key="7">
    <source>
        <dbReference type="ARBA" id="ARBA00023136"/>
    </source>
</evidence>
<keyword evidence="11" id="KW-1185">Reference proteome</keyword>
<evidence type="ECO:0000313" key="11">
    <source>
        <dbReference type="Proteomes" id="UP001201701"/>
    </source>
</evidence>
<gene>
    <name evidence="10" type="ORF">L4923_10040</name>
</gene>
<evidence type="ECO:0000256" key="4">
    <source>
        <dbReference type="ARBA" id="ARBA00022692"/>
    </source>
</evidence>
<dbReference type="InterPro" id="IPR000515">
    <property type="entry name" value="MetI-like"/>
</dbReference>
<dbReference type="PANTHER" id="PTHR30614:SF20">
    <property type="entry name" value="GLUTAMINE TRANSPORT SYSTEM PERMEASE PROTEIN GLNP"/>
    <property type="match status" value="1"/>
</dbReference>
<feature type="transmembrane region" description="Helical" evidence="8">
    <location>
        <begin position="77"/>
        <end position="99"/>
    </location>
</feature>
<proteinExistence type="inferred from homology"/>
<evidence type="ECO:0000256" key="2">
    <source>
        <dbReference type="ARBA" id="ARBA00004651"/>
    </source>
</evidence>
<organism evidence="10 11">
    <name type="scientific">Mesorhizobium retamae</name>
    <dbReference type="NCBI Taxonomy" id="2912854"/>
    <lineage>
        <taxon>Bacteria</taxon>
        <taxon>Pseudomonadati</taxon>
        <taxon>Pseudomonadota</taxon>
        <taxon>Alphaproteobacteria</taxon>
        <taxon>Hyphomicrobiales</taxon>
        <taxon>Phyllobacteriaceae</taxon>
        <taxon>Mesorhizobium</taxon>
    </lineage>
</organism>